<dbReference type="Proteomes" id="UP000253094">
    <property type="component" value="Unassembled WGS sequence"/>
</dbReference>
<feature type="domain" description="N-acetyltransferase" evidence="5">
    <location>
        <begin position="11"/>
        <end position="157"/>
    </location>
</feature>
<dbReference type="CDD" id="cd04301">
    <property type="entry name" value="NAT_SF"/>
    <property type="match status" value="1"/>
</dbReference>
<evidence type="ECO:0000256" key="1">
    <source>
        <dbReference type="ARBA" id="ARBA00009213"/>
    </source>
</evidence>
<dbReference type="GO" id="GO:0034069">
    <property type="term" value="F:aminoglycoside N-acetyltransferase activity"/>
    <property type="evidence" value="ECO:0007669"/>
    <property type="project" value="TreeGrafter"/>
</dbReference>
<keyword evidence="2 4" id="KW-0808">Transferase</keyword>
<dbReference type="PANTHER" id="PTHR37817:SF1">
    <property type="entry name" value="N-ACETYLTRANSFERASE EIS"/>
    <property type="match status" value="1"/>
</dbReference>
<evidence type="ECO:0000256" key="4">
    <source>
        <dbReference type="HAMAP-Rule" id="MF_01812"/>
    </source>
</evidence>
<proteinExistence type="inferred from homology"/>
<feature type="active site" description="Proton acceptor; via carboxylate" evidence="4">
    <location>
        <position position="417"/>
    </location>
</feature>
<feature type="binding site" evidence="4">
    <location>
        <begin position="88"/>
        <end position="90"/>
    </location>
    <ligand>
        <name>acetyl-CoA</name>
        <dbReference type="ChEBI" id="CHEBI:57288"/>
    </ligand>
</feature>
<evidence type="ECO:0000256" key="2">
    <source>
        <dbReference type="ARBA" id="ARBA00022679"/>
    </source>
</evidence>
<accession>A0A367EZA1</accession>
<protein>
    <submittedName>
        <fullName evidence="6">GNAT family N-acetyltransferase</fullName>
    </submittedName>
</protein>
<dbReference type="Pfam" id="PF13527">
    <property type="entry name" value="Acetyltransf_9"/>
    <property type="match status" value="1"/>
</dbReference>
<dbReference type="GO" id="GO:0030649">
    <property type="term" value="P:aminoglycoside antibiotic catabolic process"/>
    <property type="evidence" value="ECO:0007669"/>
    <property type="project" value="TreeGrafter"/>
</dbReference>
<comment type="similarity">
    <text evidence="1 4">Belongs to the acetyltransferase Eis family.</text>
</comment>
<dbReference type="EMBL" id="QOIL01000026">
    <property type="protein sequence ID" value="RCG23454.1"/>
    <property type="molecule type" value="Genomic_DNA"/>
</dbReference>
<dbReference type="OrthoDB" id="8399956at2"/>
<dbReference type="SUPFAM" id="SSF55729">
    <property type="entry name" value="Acyl-CoA N-acyltransferases (Nat)"/>
    <property type="match status" value="1"/>
</dbReference>
<dbReference type="InterPro" id="IPR041380">
    <property type="entry name" value="Acetyltransf_17"/>
</dbReference>
<gene>
    <name evidence="6" type="ORF">DQ384_34440</name>
</gene>
<dbReference type="NCBIfam" id="NF002367">
    <property type="entry name" value="PRK01346.1-4"/>
    <property type="match status" value="1"/>
</dbReference>
<feature type="binding site" evidence="4">
    <location>
        <begin position="124"/>
        <end position="125"/>
    </location>
    <ligand>
        <name>acetyl-CoA</name>
        <dbReference type="ChEBI" id="CHEBI:57288"/>
    </ligand>
</feature>
<dbReference type="PROSITE" id="PS51186">
    <property type="entry name" value="GNAT"/>
    <property type="match status" value="1"/>
</dbReference>
<dbReference type="Gene3D" id="3.30.1050.10">
    <property type="entry name" value="SCP2 sterol-binding domain"/>
    <property type="match status" value="1"/>
</dbReference>
<name>A0A367EZA1_9ACTN</name>
<dbReference type="Gene3D" id="3.40.630.30">
    <property type="match status" value="2"/>
</dbReference>
<dbReference type="InterPro" id="IPR022902">
    <property type="entry name" value="NAcTrfase_Eis"/>
</dbReference>
<feature type="binding site" evidence="4">
    <location>
        <begin position="96"/>
        <end position="101"/>
    </location>
    <ligand>
        <name>acetyl-CoA</name>
        <dbReference type="ChEBI" id="CHEBI:57288"/>
    </ligand>
</feature>
<organism evidence="6 7">
    <name type="scientific">Sphaerisporangium album</name>
    <dbReference type="NCBI Taxonomy" id="509200"/>
    <lineage>
        <taxon>Bacteria</taxon>
        <taxon>Bacillati</taxon>
        <taxon>Actinomycetota</taxon>
        <taxon>Actinomycetes</taxon>
        <taxon>Streptosporangiales</taxon>
        <taxon>Streptosporangiaceae</taxon>
        <taxon>Sphaerisporangium</taxon>
    </lineage>
</organism>
<evidence type="ECO:0000313" key="6">
    <source>
        <dbReference type="EMBL" id="RCG23454.1"/>
    </source>
</evidence>
<comment type="caution">
    <text evidence="6">The sequence shown here is derived from an EMBL/GenBank/DDBJ whole genome shotgun (WGS) entry which is preliminary data.</text>
</comment>
<evidence type="ECO:0000259" key="5">
    <source>
        <dbReference type="PROSITE" id="PS51186"/>
    </source>
</evidence>
<feature type="active site" description="Proton donor" evidence="4">
    <location>
        <position position="129"/>
    </location>
</feature>
<dbReference type="InterPro" id="IPR036527">
    <property type="entry name" value="SCP2_sterol-bd_dom_sf"/>
</dbReference>
<keyword evidence="7" id="KW-1185">Reference proteome</keyword>
<sequence length="417" mass="45853">MNTEANPRPETVIRPMEDSDWPQWVEVDQEAFVDDYSPARTDRFKAILEFDRTLGAYEGDRLVGATAGLSLTMTLPGGPRPVCGVSAVCVLPSHRRRGILSRLMRTQLESLHEGGEPLALLYASEGAIYGRFGYGRATDSLFFRIPTRGARLADHAPSDPSLRLRVVRPAAARDELEKVFESVMASRPGLYARGPAVWDAVLADDEEARRGRSSLRCVVAEDDGGVRGYVLFRTKAGVTDHDLPDAELRLSDLFGLDPAAYALLWRHVLDRDLIARVFAPNRPADDPIMHLLAEPRLLNAGWLDDMWARVVDVDRAMPYRAYSSPVDVVLDVTDTVCPWNAGRWRLSADTSGATCHRTNDPADIELPVNVLGAAYLGGRTLGAYEAAGVIRESRPGAIRALSAAMSWDTLPWGGLMF</sequence>
<dbReference type="InterPro" id="IPR016181">
    <property type="entry name" value="Acyl_CoA_acyltransferase"/>
</dbReference>
<comment type="subunit">
    <text evidence="4">Homohexamer; trimer of dimers.</text>
</comment>
<dbReference type="Pfam" id="PF17668">
    <property type="entry name" value="Acetyltransf_17"/>
    <property type="match status" value="1"/>
</dbReference>
<reference evidence="6 7" key="1">
    <citation type="submission" date="2018-06" db="EMBL/GenBank/DDBJ databases">
        <title>Sphaerisporangium craniellae sp. nov., isolated from a marine sponge in the South China Sea.</title>
        <authorList>
            <person name="Li L."/>
        </authorList>
    </citation>
    <scope>NUCLEOTIDE SEQUENCE [LARGE SCALE GENOMIC DNA]</scope>
    <source>
        <strain evidence="6 7">CCTCC AA 208026</strain>
    </source>
</reference>
<dbReference type="InterPro" id="IPR000182">
    <property type="entry name" value="GNAT_dom"/>
</dbReference>
<evidence type="ECO:0000313" key="7">
    <source>
        <dbReference type="Proteomes" id="UP000253094"/>
    </source>
</evidence>
<dbReference type="PANTHER" id="PTHR37817">
    <property type="entry name" value="N-ACETYLTRANSFERASE EIS"/>
    <property type="match status" value="1"/>
</dbReference>
<dbReference type="InterPro" id="IPR025559">
    <property type="entry name" value="Eis_dom"/>
</dbReference>
<dbReference type="HAMAP" id="MF_01812">
    <property type="entry name" value="Eis"/>
    <property type="match status" value="1"/>
</dbReference>
<keyword evidence="3 4" id="KW-0012">Acyltransferase</keyword>
<dbReference type="Pfam" id="PF13530">
    <property type="entry name" value="SCP2_2"/>
    <property type="match status" value="1"/>
</dbReference>
<evidence type="ECO:0000256" key="3">
    <source>
        <dbReference type="ARBA" id="ARBA00023315"/>
    </source>
</evidence>
<dbReference type="InterPro" id="IPR051554">
    <property type="entry name" value="Acetyltransferase_Eis"/>
</dbReference>
<dbReference type="SUPFAM" id="SSF55718">
    <property type="entry name" value="SCP-like"/>
    <property type="match status" value="1"/>
</dbReference>
<dbReference type="RefSeq" id="WP_114033057.1">
    <property type="nucleotide sequence ID" value="NZ_QOIL01000026.1"/>
</dbReference>
<dbReference type="AlphaFoldDB" id="A0A367EZA1"/>